<accession>E4XA06</accession>
<protein>
    <recommendedName>
        <fullName evidence="1">Jacalin-type lectin domain-containing protein</fullName>
    </recommendedName>
</protein>
<evidence type="ECO:0000313" key="3">
    <source>
        <dbReference type="Proteomes" id="UP000001307"/>
    </source>
</evidence>
<dbReference type="AlphaFoldDB" id="E4XA06"/>
<dbReference type="Pfam" id="PF01419">
    <property type="entry name" value="Jacalin"/>
    <property type="match status" value="1"/>
</dbReference>
<dbReference type="Proteomes" id="UP000001307">
    <property type="component" value="Unassembled WGS sequence"/>
</dbReference>
<keyword evidence="3" id="KW-1185">Reference proteome</keyword>
<evidence type="ECO:0000259" key="1">
    <source>
        <dbReference type="SMART" id="SM00915"/>
    </source>
</evidence>
<feature type="domain" description="Jacalin-type lectin" evidence="1">
    <location>
        <begin position="52"/>
        <end position="190"/>
    </location>
</feature>
<dbReference type="SMART" id="SM00915">
    <property type="entry name" value="Jacalin"/>
    <property type="match status" value="1"/>
</dbReference>
<organism evidence="2">
    <name type="scientific">Oikopleura dioica</name>
    <name type="common">Tunicate</name>
    <dbReference type="NCBI Taxonomy" id="34765"/>
    <lineage>
        <taxon>Eukaryota</taxon>
        <taxon>Metazoa</taxon>
        <taxon>Chordata</taxon>
        <taxon>Tunicata</taxon>
        <taxon>Appendicularia</taxon>
        <taxon>Copelata</taxon>
        <taxon>Oikopleuridae</taxon>
        <taxon>Oikopleura</taxon>
    </lineage>
</organism>
<proteinExistence type="predicted"/>
<evidence type="ECO:0000313" key="2">
    <source>
        <dbReference type="EMBL" id="CBY08385.1"/>
    </source>
</evidence>
<reference evidence="2" key="1">
    <citation type="journal article" date="2010" name="Science">
        <title>Plasticity of animal genome architecture unmasked by rapid evolution of a pelagic tunicate.</title>
        <authorList>
            <person name="Denoeud F."/>
            <person name="Henriet S."/>
            <person name="Mungpakdee S."/>
            <person name="Aury J.M."/>
            <person name="Da Silva C."/>
            <person name="Brinkmann H."/>
            <person name="Mikhaleva J."/>
            <person name="Olsen L.C."/>
            <person name="Jubin C."/>
            <person name="Canestro C."/>
            <person name="Bouquet J.M."/>
            <person name="Danks G."/>
            <person name="Poulain J."/>
            <person name="Campsteijn C."/>
            <person name="Adamski M."/>
            <person name="Cross I."/>
            <person name="Yadetie F."/>
            <person name="Muffato M."/>
            <person name="Louis A."/>
            <person name="Butcher S."/>
            <person name="Tsagkogeorga G."/>
            <person name="Konrad A."/>
            <person name="Singh S."/>
            <person name="Jensen M.F."/>
            <person name="Cong E.H."/>
            <person name="Eikeseth-Otteraa H."/>
            <person name="Noel B."/>
            <person name="Anthouard V."/>
            <person name="Porcel B.M."/>
            <person name="Kachouri-Lafond R."/>
            <person name="Nishino A."/>
            <person name="Ugolini M."/>
            <person name="Chourrout P."/>
            <person name="Nishida H."/>
            <person name="Aasland R."/>
            <person name="Huzurbazar S."/>
            <person name="Westhof E."/>
            <person name="Delsuc F."/>
            <person name="Lehrach H."/>
            <person name="Reinhardt R."/>
            <person name="Weissenbach J."/>
            <person name="Roy S.W."/>
            <person name="Artiguenave F."/>
            <person name="Postlethwait J.H."/>
            <person name="Manak J.R."/>
            <person name="Thompson E.M."/>
            <person name="Jaillon O."/>
            <person name="Du Pasquier L."/>
            <person name="Boudinot P."/>
            <person name="Liberles D.A."/>
            <person name="Volff J.N."/>
            <person name="Philippe H."/>
            <person name="Lenhard B."/>
            <person name="Roest Crollius H."/>
            <person name="Wincker P."/>
            <person name="Chourrout D."/>
        </authorList>
    </citation>
    <scope>NUCLEOTIDE SEQUENCE [LARGE SCALE GENOMIC DNA]</scope>
</reference>
<dbReference type="EMBL" id="FN653031">
    <property type="protein sequence ID" value="CBY08385.1"/>
    <property type="molecule type" value="Genomic_DNA"/>
</dbReference>
<sequence>MACSEEDGLVWQCEFTAAGKLSFARVLMSTLIKFPYTKWNNFDSQFVGNDNGSKWSDVQYKSRPVRRIVLWCGAFLDAIKVDYDIKLGIGSQKHGTGRDHQRENVHIHQGDHVQQITGKTCDFYGQVILTEIRIHTEQGRVHGPFGSYNEPERELMPFTVGGPHCRLQYLDGKCERNDKEEWITQLGFNWEFLLEDESYYTGMSSFSSRAPSSFQMDLLGDSTTKRGLYQCISTTSVSNLNSVGQLNSEESGLNQSDPKMLAELLLKQIRSEGQQIREDIERHKQNYLSISSTNKSIPVAICKLCLQNEGAKVALI</sequence>
<gene>
    <name evidence="2" type="ORF">GSOID_T00004951001</name>
</gene>
<dbReference type="InParanoid" id="E4XA06"/>
<dbReference type="OrthoDB" id="10311260at2759"/>
<dbReference type="InterPro" id="IPR036404">
    <property type="entry name" value="Jacalin-like_lectin_dom_sf"/>
</dbReference>
<dbReference type="Gene3D" id="2.100.10.30">
    <property type="entry name" value="Jacalin-like lectin domain"/>
    <property type="match status" value="1"/>
</dbReference>
<dbReference type="InterPro" id="IPR001229">
    <property type="entry name" value="Jacalin-like_lectin_dom"/>
</dbReference>
<dbReference type="SUPFAM" id="SSF51101">
    <property type="entry name" value="Mannose-binding lectins"/>
    <property type="match status" value="1"/>
</dbReference>
<name>E4XA06_OIKDI</name>